<dbReference type="PANTHER" id="PTHR33545">
    <property type="entry name" value="UPF0750 MEMBRANE PROTEIN YITT-RELATED"/>
    <property type="match status" value="1"/>
</dbReference>
<sequence length="338" mass="37405">MFEEYIQERPLVHFIFQLVVALVAAICIGVGLNFFLIPGDIFSSGTSGVAQIINFFADQIPYIGSFLTVGNLFFILNVPIIILSWMKLGRQFTLLTIVVVVLSTFATNLIPVLEITDNPLMNAIMGGVICGIGSGITIKFGMSCGGLDVVSLVLARINGSNVGALGFALNLLIILASGVLFDWEYALYTLISIYVLAKAIDGIHTSEQRHTAFIVTSQTDEVINAIFKAIVRGVTILEGQGGYRRDKRDVLMVVINRYEMYALQQAVKSVDELAFINFMPSTRVVGHFFSRDQQKAMKKQIKVVTDQEPIQDQPDKDQALWSGPMDFDQLYEQLTDED</sequence>
<feature type="transmembrane region" description="Helical" evidence="6">
    <location>
        <begin position="119"/>
        <end position="141"/>
    </location>
</feature>
<evidence type="ECO:0000259" key="7">
    <source>
        <dbReference type="Pfam" id="PF10035"/>
    </source>
</evidence>
<dbReference type="eggNOG" id="COG1284">
    <property type="taxonomic scope" value="Bacteria"/>
</dbReference>
<dbReference type="AlphaFoldDB" id="H3NKG0"/>
<feature type="transmembrane region" description="Helical" evidence="6">
    <location>
        <begin position="162"/>
        <end position="179"/>
    </location>
</feature>
<evidence type="ECO:0000256" key="4">
    <source>
        <dbReference type="ARBA" id="ARBA00022989"/>
    </source>
</evidence>
<dbReference type="PANTHER" id="PTHR33545:SF5">
    <property type="entry name" value="UPF0750 MEMBRANE PROTEIN YITT"/>
    <property type="match status" value="1"/>
</dbReference>
<dbReference type="InterPro" id="IPR019264">
    <property type="entry name" value="DUF2179"/>
</dbReference>
<reference evidence="8 9" key="1">
    <citation type="submission" date="2012-01" db="EMBL/GenBank/DDBJ databases">
        <title>The Genome Sequence of Facklamia languida CCUG 37842.</title>
        <authorList>
            <consortium name="The Broad Institute Genome Sequencing Platform"/>
            <person name="Earl A."/>
            <person name="Ward D."/>
            <person name="Feldgarden M."/>
            <person name="Gevers D."/>
            <person name="Huys G."/>
            <person name="Young S.K."/>
            <person name="Zeng Q."/>
            <person name="Gargeya S."/>
            <person name="Fitzgerald M."/>
            <person name="Haas B."/>
            <person name="Abouelleil A."/>
            <person name="Alvarado L."/>
            <person name="Arachchi H.M."/>
            <person name="Berlin A."/>
            <person name="Chapman S.B."/>
            <person name="Gearin G."/>
            <person name="Goldberg J."/>
            <person name="Griggs A."/>
            <person name="Gujja S."/>
            <person name="Hansen M."/>
            <person name="Heiman D."/>
            <person name="Howarth C."/>
            <person name="Larimer J."/>
            <person name="Lui A."/>
            <person name="MacDonald P.J.P."/>
            <person name="McCowen C."/>
            <person name="Montmayeur A."/>
            <person name="Murphy C."/>
            <person name="Neiman D."/>
            <person name="Pearson M."/>
            <person name="Priest M."/>
            <person name="Roberts A."/>
            <person name="Saif S."/>
            <person name="Shea T."/>
            <person name="Sisk P."/>
            <person name="Stolte C."/>
            <person name="Sykes S."/>
            <person name="Wortman J."/>
            <person name="Nusbaum C."/>
            <person name="Birren B."/>
        </authorList>
    </citation>
    <scope>NUCLEOTIDE SEQUENCE [LARGE SCALE GENOMIC DNA]</scope>
    <source>
        <strain evidence="8 9">CCUG 37842</strain>
    </source>
</reference>
<keyword evidence="5 6" id="KW-0472">Membrane</keyword>
<dbReference type="HOGENOM" id="CLU_063199_1_0_9"/>
<dbReference type="Gene3D" id="3.30.70.120">
    <property type="match status" value="1"/>
</dbReference>
<dbReference type="OrthoDB" id="2417289at2"/>
<dbReference type="GO" id="GO:0005886">
    <property type="term" value="C:plasma membrane"/>
    <property type="evidence" value="ECO:0007669"/>
    <property type="project" value="UniProtKB-SubCell"/>
</dbReference>
<feature type="transmembrane region" description="Helical" evidence="6">
    <location>
        <begin position="12"/>
        <end position="37"/>
    </location>
</feature>
<dbReference type="EMBL" id="AGEG01000015">
    <property type="protein sequence ID" value="EHR36343.1"/>
    <property type="molecule type" value="Genomic_DNA"/>
</dbReference>
<dbReference type="Proteomes" id="UP000006190">
    <property type="component" value="Unassembled WGS sequence"/>
</dbReference>
<dbReference type="RefSeq" id="WP_006309554.1">
    <property type="nucleotide sequence ID" value="NZ_JH601133.1"/>
</dbReference>
<dbReference type="PIRSF" id="PIRSF006483">
    <property type="entry name" value="Membrane_protein_YitT"/>
    <property type="match status" value="1"/>
</dbReference>
<keyword evidence="2" id="KW-1003">Cell membrane</keyword>
<dbReference type="Pfam" id="PF10035">
    <property type="entry name" value="DUF2179"/>
    <property type="match status" value="1"/>
</dbReference>
<dbReference type="InterPro" id="IPR003740">
    <property type="entry name" value="YitT"/>
</dbReference>
<comment type="subcellular location">
    <subcellularLocation>
        <location evidence="1">Cell membrane</location>
        <topology evidence="1">Multi-pass membrane protein</topology>
    </subcellularLocation>
</comment>
<dbReference type="Pfam" id="PF02588">
    <property type="entry name" value="YitT_membrane"/>
    <property type="match status" value="1"/>
</dbReference>
<gene>
    <name evidence="8" type="ORF">HMPREF9708_01349</name>
</gene>
<feature type="transmembrane region" description="Helical" evidence="6">
    <location>
        <begin position="62"/>
        <end position="85"/>
    </location>
</feature>
<evidence type="ECO:0000256" key="3">
    <source>
        <dbReference type="ARBA" id="ARBA00022692"/>
    </source>
</evidence>
<proteinExistence type="predicted"/>
<evidence type="ECO:0000256" key="6">
    <source>
        <dbReference type="SAM" id="Phobius"/>
    </source>
</evidence>
<feature type="domain" description="DUF2179" evidence="7">
    <location>
        <begin position="232"/>
        <end position="286"/>
    </location>
</feature>
<dbReference type="CDD" id="cd16380">
    <property type="entry name" value="YitT_C"/>
    <property type="match status" value="1"/>
</dbReference>
<comment type="caution">
    <text evidence="8">The sequence shown here is derived from an EMBL/GenBank/DDBJ whole genome shotgun (WGS) entry which is preliminary data.</text>
</comment>
<dbReference type="InterPro" id="IPR051461">
    <property type="entry name" value="UPF0750_membrane"/>
</dbReference>
<evidence type="ECO:0000313" key="8">
    <source>
        <dbReference type="EMBL" id="EHR36343.1"/>
    </source>
</evidence>
<accession>H3NKG0</accession>
<dbReference type="PATRIC" id="fig|883113.3.peg.1345"/>
<evidence type="ECO:0000256" key="1">
    <source>
        <dbReference type="ARBA" id="ARBA00004651"/>
    </source>
</evidence>
<evidence type="ECO:0000313" key="9">
    <source>
        <dbReference type="Proteomes" id="UP000006190"/>
    </source>
</evidence>
<keyword evidence="9" id="KW-1185">Reference proteome</keyword>
<evidence type="ECO:0000256" key="5">
    <source>
        <dbReference type="ARBA" id="ARBA00023136"/>
    </source>
</evidence>
<name>H3NKG0_9LACT</name>
<keyword evidence="3 6" id="KW-0812">Transmembrane</keyword>
<keyword evidence="4 6" id="KW-1133">Transmembrane helix</keyword>
<evidence type="ECO:0000256" key="2">
    <source>
        <dbReference type="ARBA" id="ARBA00022475"/>
    </source>
</evidence>
<protein>
    <recommendedName>
        <fullName evidence="7">DUF2179 domain-containing protein</fullName>
    </recommendedName>
</protein>
<organism evidence="8 9">
    <name type="scientific">Facklamia languida CCUG 37842</name>
    <dbReference type="NCBI Taxonomy" id="883113"/>
    <lineage>
        <taxon>Bacteria</taxon>
        <taxon>Bacillati</taxon>
        <taxon>Bacillota</taxon>
        <taxon>Bacilli</taxon>
        <taxon>Lactobacillales</taxon>
        <taxon>Aerococcaceae</taxon>
        <taxon>Facklamia</taxon>
    </lineage>
</organism>
<dbReference type="InterPro" id="IPR015867">
    <property type="entry name" value="N-reg_PII/ATP_PRibTrfase_C"/>
</dbReference>
<feature type="transmembrane region" description="Helical" evidence="6">
    <location>
        <begin position="92"/>
        <end position="113"/>
    </location>
</feature>
<dbReference type="STRING" id="883113.HMPREF9708_01349"/>